<dbReference type="EMBL" id="JADOXO010000631">
    <property type="protein sequence ID" value="KAF9801817.1"/>
    <property type="molecule type" value="Genomic_DNA"/>
</dbReference>
<gene>
    <name evidence="1" type="ORF">IEO21_10031</name>
</gene>
<reference evidence="1" key="1">
    <citation type="submission" date="2020-11" db="EMBL/GenBank/DDBJ databases">
        <authorList>
            <person name="Koelle M."/>
            <person name="Horta M.A.C."/>
            <person name="Nowrousian M."/>
            <person name="Ohm R.A."/>
            <person name="Benz P."/>
            <person name="Pilgard A."/>
        </authorList>
    </citation>
    <scope>NUCLEOTIDE SEQUENCE</scope>
    <source>
        <strain evidence="1">FPRL280</strain>
    </source>
</reference>
<sequence length="16" mass="1961">MRSWSVRSMLTRPQEP</sequence>
<comment type="caution">
    <text evidence="1">The sequence shown here is derived from an EMBL/GenBank/DDBJ whole genome shotgun (WGS) entry which is preliminary data.</text>
</comment>
<accession>A0A8H7NTC9</accession>
<reference evidence="1" key="2">
    <citation type="journal article" name="Front. Microbiol.">
        <title>Degradative Capacity of Two Strains of Rhodonia placenta: From Phenotype to Genotype.</title>
        <authorList>
            <person name="Kolle M."/>
            <person name="Horta M.A.C."/>
            <person name="Nowrousian M."/>
            <person name="Ohm R.A."/>
            <person name="Benz J.P."/>
            <person name="Pilgard A."/>
        </authorList>
    </citation>
    <scope>NUCLEOTIDE SEQUENCE</scope>
    <source>
        <strain evidence="1">FPRL280</strain>
    </source>
</reference>
<protein>
    <submittedName>
        <fullName evidence="1">Uncharacterized protein</fullName>
    </submittedName>
</protein>
<evidence type="ECO:0000313" key="1">
    <source>
        <dbReference type="EMBL" id="KAF9801817.1"/>
    </source>
</evidence>
<evidence type="ECO:0000313" key="2">
    <source>
        <dbReference type="Proteomes" id="UP000639403"/>
    </source>
</evidence>
<name>A0A8H7NTC9_9APHY</name>
<organism evidence="1 2">
    <name type="scientific">Rhodonia placenta</name>
    <dbReference type="NCBI Taxonomy" id="104341"/>
    <lineage>
        <taxon>Eukaryota</taxon>
        <taxon>Fungi</taxon>
        <taxon>Dikarya</taxon>
        <taxon>Basidiomycota</taxon>
        <taxon>Agaricomycotina</taxon>
        <taxon>Agaricomycetes</taxon>
        <taxon>Polyporales</taxon>
        <taxon>Adustoporiaceae</taxon>
        <taxon>Rhodonia</taxon>
    </lineage>
</organism>
<dbReference type="Proteomes" id="UP000639403">
    <property type="component" value="Unassembled WGS sequence"/>
</dbReference>
<proteinExistence type="predicted"/>
<dbReference type="AlphaFoldDB" id="A0A8H7NTC9"/>